<gene>
    <name evidence="2" type="ordered locus">CSE_07600</name>
</gene>
<dbReference type="InterPro" id="IPR012675">
    <property type="entry name" value="Beta-grasp_dom_sf"/>
</dbReference>
<evidence type="ECO:0008006" key="4">
    <source>
        <dbReference type="Google" id="ProtNLM"/>
    </source>
</evidence>
<sequence length="95" mass="10761">MARVTIFLHGDLREKLGIERLYLKADTVKDLIEQLKDKFPNLEDDVKFGRLIILINGRNIETLLKEATQLEDFDLVSLTLKDGGMIDFFPPDGGG</sequence>
<dbReference type="KEGG" id="cex:CSE_07600"/>
<keyword evidence="3" id="KW-1185">Reference proteome</keyword>
<dbReference type="InterPro" id="IPR016155">
    <property type="entry name" value="Mopterin_synth/thiamin_S_b"/>
</dbReference>
<evidence type="ECO:0000313" key="2">
    <source>
        <dbReference type="EMBL" id="BAL80886.1"/>
    </source>
</evidence>
<dbReference type="EMBL" id="AP012051">
    <property type="protein sequence ID" value="BAL80886.1"/>
    <property type="molecule type" value="Genomic_DNA"/>
</dbReference>
<evidence type="ECO:0000256" key="1">
    <source>
        <dbReference type="SAM" id="Coils"/>
    </source>
</evidence>
<dbReference type="RefSeq" id="WP_014453289.1">
    <property type="nucleotide sequence ID" value="NC_017096.1"/>
</dbReference>
<keyword evidence="1" id="KW-0175">Coiled coil</keyword>
<reference evidence="2 3" key="1">
    <citation type="submission" date="2011-01" db="EMBL/GenBank/DDBJ databases">
        <title>Whole genome sequence of Caldisericum exile AZM16c01.</title>
        <authorList>
            <person name="Narita-Yamada S."/>
            <person name="Kawakoshi A."/>
            <person name="Nakamura S."/>
            <person name="Sasagawa M."/>
            <person name="Fukada J."/>
            <person name="Sekine M."/>
            <person name="Kato Y."/>
            <person name="Fukai R."/>
            <person name="Sasaki K."/>
            <person name="Hanamaki A."/>
            <person name="Narita H."/>
            <person name="Konno Y."/>
            <person name="Mori K."/>
            <person name="Yamazaki S."/>
            <person name="Suzuki K."/>
            <person name="Fujita N."/>
        </authorList>
    </citation>
    <scope>NUCLEOTIDE SEQUENCE [LARGE SCALE GENOMIC DNA]</scope>
    <source>
        <strain evidence="3">DSM 21853 / NBRC 104410 / AZM16c01</strain>
    </source>
</reference>
<protein>
    <recommendedName>
        <fullName evidence="4">MoaD/ThiS family protein</fullName>
    </recommendedName>
</protein>
<dbReference type="OrthoDB" id="9801945at2"/>
<organism evidence="2 3">
    <name type="scientific">Caldisericum exile (strain DSM 21853 / NBRC 104410 / AZM16c01)</name>
    <dbReference type="NCBI Taxonomy" id="511051"/>
    <lineage>
        <taxon>Bacteria</taxon>
        <taxon>Pseudomonadati</taxon>
        <taxon>Caldisericota/Cryosericota group</taxon>
        <taxon>Caldisericota</taxon>
        <taxon>Caldisericia</taxon>
        <taxon>Caldisericales</taxon>
        <taxon>Caldisericaceae</taxon>
        <taxon>Caldisericum</taxon>
    </lineage>
</organism>
<dbReference type="Pfam" id="PF02597">
    <property type="entry name" value="ThiS"/>
    <property type="match status" value="1"/>
</dbReference>
<dbReference type="Gene3D" id="3.10.20.30">
    <property type="match status" value="1"/>
</dbReference>
<dbReference type="Proteomes" id="UP000004793">
    <property type="component" value="Chromosome"/>
</dbReference>
<name>A0A7U6JEM6_CALEA</name>
<evidence type="ECO:0000313" key="3">
    <source>
        <dbReference type="Proteomes" id="UP000004793"/>
    </source>
</evidence>
<dbReference type="InterPro" id="IPR003749">
    <property type="entry name" value="ThiS/MoaD-like"/>
</dbReference>
<proteinExistence type="predicted"/>
<dbReference type="AlphaFoldDB" id="A0A7U6JEM6"/>
<feature type="coiled-coil region" evidence="1">
    <location>
        <begin position="18"/>
        <end position="45"/>
    </location>
</feature>
<dbReference type="SUPFAM" id="SSF54285">
    <property type="entry name" value="MoaD/ThiS"/>
    <property type="match status" value="1"/>
</dbReference>
<accession>A0A7U6JEM6</accession>